<dbReference type="Gene3D" id="3.30.310.70">
    <property type="entry name" value="TT1751-like domain"/>
    <property type="match status" value="1"/>
</dbReference>
<evidence type="ECO:0000259" key="1">
    <source>
        <dbReference type="Pfam" id="PF03625"/>
    </source>
</evidence>
<dbReference type="SUPFAM" id="SSF103247">
    <property type="entry name" value="TT1751-like"/>
    <property type="match status" value="1"/>
</dbReference>
<dbReference type="InterPro" id="IPR005180">
    <property type="entry name" value="DUF302"/>
</dbReference>
<gene>
    <name evidence="2" type="ORF">C0029_02420</name>
</gene>
<organism evidence="2 3">
    <name type="scientific">Halioglobus japonicus</name>
    <dbReference type="NCBI Taxonomy" id="930805"/>
    <lineage>
        <taxon>Bacteria</taxon>
        <taxon>Pseudomonadati</taxon>
        <taxon>Pseudomonadota</taxon>
        <taxon>Gammaproteobacteria</taxon>
        <taxon>Cellvibrionales</taxon>
        <taxon>Halieaceae</taxon>
        <taxon>Halioglobus</taxon>
    </lineage>
</organism>
<dbReference type="Proteomes" id="UP000235162">
    <property type="component" value="Unassembled WGS sequence"/>
</dbReference>
<evidence type="ECO:0000313" key="2">
    <source>
        <dbReference type="EMBL" id="PLW87465.1"/>
    </source>
</evidence>
<reference evidence="2 3" key="1">
    <citation type="submission" date="2018-01" db="EMBL/GenBank/DDBJ databases">
        <title>The draft genome sequence of Halioglobus japonicus S1-36.</title>
        <authorList>
            <person name="Du Z.-J."/>
            <person name="Shi M.-J."/>
        </authorList>
    </citation>
    <scope>NUCLEOTIDE SEQUENCE [LARGE SCALE GENOMIC DNA]</scope>
    <source>
        <strain evidence="2 3">S1-36</strain>
    </source>
</reference>
<dbReference type="Pfam" id="PF03625">
    <property type="entry name" value="DUF302"/>
    <property type="match status" value="1"/>
</dbReference>
<protein>
    <submittedName>
        <fullName evidence="2">DUF302 domain-containing protein</fullName>
    </submittedName>
</protein>
<sequence length="157" mass="17218">MQLIEDIDHSRLAHQAGAIMGPARVVIFSDAQLESELIALNPLIAIDLPLRALAFENLTTGRSEVIYNSFDYIASRYRLADDTTATFSERYQNAMNTALADVPASAISAFTDNRMQPDGIITIASPFDFEESLTKINSAINAQDDTVMFGHGRFSGE</sequence>
<dbReference type="KEGG" id="hja:BST95_15780"/>
<evidence type="ECO:0000313" key="3">
    <source>
        <dbReference type="Proteomes" id="UP000235162"/>
    </source>
</evidence>
<feature type="domain" description="DUF302" evidence="1">
    <location>
        <begin position="7"/>
        <end position="68"/>
    </location>
</feature>
<dbReference type="AlphaFoldDB" id="A0AAP8SP93"/>
<proteinExistence type="predicted"/>
<comment type="caution">
    <text evidence="2">The sequence shown here is derived from an EMBL/GenBank/DDBJ whole genome shotgun (WGS) entry which is preliminary data.</text>
</comment>
<keyword evidence="3" id="KW-1185">Reference proteome</keyword>
<dbReference type="EMBL" id="PKUR01000001">
    <property type="protein sequence ID" value="PLW87465.1"/>
    <property type="molecule type" value="Genomic_DNA"/>
</dbReference>
<name>A0AAP8SP93_9GAMM</name>
<dbReference type="InterPro" id="IPR035923">
    <property type="entry name" value="TT1751-like_sf"/>
</dbReference>
<accession>A0AAP8SP93</accession>
<dbReference type="RefSeq" id="WP_084200475.1">
    <property type="nucleotide sequence ID" value="NZ_BMYL01000001.1"/>
</dbReference>